<keyword evidence="1" id="KW-0812">Transmembrane</keyword>
<keyword evidence="3" id="KW-1185">Reference proteome</keyword>
<evidence type="ECO:0000256" key="1">
    <source>
        <dbReference type="SAM" id="Phobius"/>
    </source>
</evidence>
<accession>A0A3D8P0X5</accession>
<dbReference type="NCBIfam" id="NF047472">
    <property type="entry name" value="LA_3696_Nterm"/>
    <property type="match status" value="1"/>
</dbReference>
<evidence type="ECO:0008006" key="4">
    <source>
        <dbReference type="Google" id="ProtNLM"/>
    </source>
</evidence>
<evidence type="ECO:0000313" key="3">
    <source>
        <dbReference type="Proteomes" id="UP000256329"/>
    </source>
</evidence>
<feature type="transmembrane region" description="Helical" evidence="1">
    <location>
        <begin position="73"/>
        <end position="91"/>
    </location>
</feature>
<protein>
    <recommendedName>
        <fullName evidence="4">DUF1640 domain-containing protein</fullName>
    </recommendedName>
</protein>
<dbReference type="EMBL" id="QSLN01000030">
    <property type="protein sequence ID" value="RDV80738.1"/>
    <property type="molecule type" value="Genomic_DNA"/>
</dbReference>
<proteinExistence type="predicted"/>
<name>A0A3D8P0X5_9THEO</name>
<dbReference type="Proteomes" id="UP000256329">
    <property type="component" value="Unassembled WGS sequence"/>
</dbReference>
<comment type="caution">
    <text evidence="2">The sequence shown here is derived from an EMBL/GenBank/DDBJ whole genome shotgun (WGS) entry which is preliminary data.</text>
</comment>
<dbReference type="AlphaFoldDB" id="A0A3D8P0X5"/>
<keyword evidence="1" id="KW-0472">Membrane</keyword>
<sequence>MAEFIYIPETLRERLGEQGSKELVEVLNQAARSLRESINESTVERIERRIAETKTEIVKEIANAKADLLKWMFVFWVGQVLAIIGFLYTLLR</sequence>
<evidence type="ECO:0000313" key="2">
    <source>
        <dbReference type="EMBL" id="RDV80738.1"/>
    </source>
</evidence>
<reference evidence="2 3" key="1">
    <citation type="submission" date="2018-08" db="EMBL/GenBank/DDBJ databases">
        <title>Form III RuBisCO-mediated autotrophy in Thermodesulfobium bacteria.</title>
        <authorList>
            <person name="Toshchakov S.V."/>
            <person name="Kublanov I.V."/>
            <person name="Frolov E."/>
            <person name="Bonch-Osmolovskaya E.A."/>
            <person name="Tourova T.P."/>
            <person name="Chernych N.A."/>
            <person name="Lebedinsky A.V."/>
        </authorList>
    </citation>
    <scope>NUCLEOTIDE SEQUENCE [LARGE SCALE GENOMIC DNA]</scope>
    <source>
        <strain evidence="2 3">SR</strain>
    </source>
</reference>
<gene>
    <name evidence="2" type="ORF">DXX99_10420</name>
</gene>
<organism evidence="2 3">
    <name type="scientific">Ammonifex thiophilus</name>
    <dbReference type="NCBI Taxonomy" id="444093"/>
    <lineage>
        <taxon>Bacteria</taxon>
        <taxon>Bacillati</taxon>
        <taxon>Bacillota</taxon>
        <taxon>Clostridia</taxon>
        <taxon>Thermoanaerobacterales</taxon>
        <taxon>Thermoanaerobacteraceae</taxon>
        <taxon>Ammonifex</taxon>
    </lineage>
</organism>
<keyword evidence="1" id="KW-1133">Transmembrane helix</keyword>